<evidence type="ECO:0000256" key="1">
    <source>
        <dbReference type="SAM" id="Phobius"/>
    </source>
</evidence>
<accession>A0A090LBI4</accession>
<evidence type="ECO:0000313" key="3">
    <source>
        <dbReference type="Proteomes" id="UP000035682"/>
    </source>
</evidence>
<dbReference type="WBParaSite" id="SRAE_1000313800.1">
    <property type="protein sequence ID" value="SRAE_1000313800.1"/>
    <property type="gene ID" value="WBGene00259755"/>
</dbReference>
<keyword evidence="3" id="KW-1185">Reference proteome</keyword>
<dbReference type="RefSeq" id="XP_024504086.1">
    <property type="nucleotide sequence ID" value="XM_024650294.1"/>
</dbReference>
<keyword evidence="1" id="KW-1133">Transmembrane helix</keyword>
<proteinExistence type="predicted"/>
<keyword evidence="1" id="KW-0472">Membrane</keyword>
<dbReference type="GeneID" id="36377250"/>
<sequence>MISKEIQEGQNAIDHVLEAIACYFLAFITYYFIVHRIVDLQNCREHSKTTNGEEITADFALIIEKQMKNMYPDSKIIVYGYPKAAEAKGLSKLLSINQKNLDAKKKAIKLI</sequence>
<evidence type="ECO:0000313" key="4">
    <source>
        <dbReference type="WBParaSite" id="SRAE_1000313800.1"/>
    </source>
</evidence>
<feature type="transmembrane region" description="Helical" evidence="1">
    <location>
        <begin position="12"/>
        <end position="33"/>
    </location>
</feature>
<dbReference type="WormBase" id="SRAE_1000313800">
    <property type="protein sequence ID" value="SRP10008"/>
    <property type="gene ID" value="WBGene00259755"/>
</dbReference>
<evidence type="ECO:0000313" key="2">
    <source>
        <dbReference type="EMBL" id="CEF64885.1"/>
    </source>
</evidence>
<evidence type="ECO:0000313" key="5">
    <source>
        <dbReference type="WormBase" id="SRAE_1000313800"/>
    </source>
</evidence>
<dbReference type="Proteomes" id="UP000035682">
    <property type="component" value="Unplaced"/>
</dbReference>
<reference evidence="2 3" key="1">
    <citation type="submission" date="2014-09" db="EMBL/GenBank/DDBJ databases">
        <authorList>
            <person name="Martin A.A."/>
        </authorList>
    </citation>
    <scope>NUCLEOTIDE SEQUENCE</scope>
    <source>
        <strain evidence="3">ED321</strain>
        <strain evidence="2">ED321 Heterogonic</strain>
    </source>
</reference>
<dbReference type="EMBL" id="LN609528">
    <property type="protein sequence ID" value="CEF64885.1"/>
    <property type="molecule type" value="Genomic_DNA"/>
</dbReference>
<gene>
    <name evidence="2 4 5" type="ORF">SRAE_1000313800</name>
</gene>
<organism evidence="2">
    <name type="scientific">Strongyloides ratti</name>
    <name type="common">Parasitic roundworm</name>
    <dbReference type="NCBI Taxonomy" id="34506"/>
    <lineage>
        <taxon>Eukaryota</taxon>
        <taxon>Metazoa</taxon>
        <taxon>Ecdysozoa</taxon>
        <taxon>Nematoda</taxon>
        <taxon>Chromadorea</taxon>
        <taxon>Rhabditida</taxon>
        <taxon>Tylenchina</taxon>
        <taxon>Panagrolaimomorpha</taxon>
        <taxon>Strongyloidoidea</taxon>
        <taxon>Strongyloididae</taxon>
        <taxon>Strongyloides</taxon>
    </lineage>
</organism>
<dbReference type="CTD" id="36377250"/>
<protein>
    <submittedName>
        <fullName evidence="2 4">Uncharacterized protein</fullName>
    </submittedName>
</protein>
<keyword evidence="1" id="KW-0812">Transmembrane</keyword>
<name>A0A090LBI4_STRRB</name>
<dbReference type="AlphaFoldDB" id="A0A090LBI4"/>
<reference evidence="4" key="2">
    <citation type="submission" date="2020-12" db="UniProtKB">
        <authorList>
            <consortium name="WormBaseParasite"/>
        </authorList>
    </citation>
    <scope>IDENTIFICATION</scope>
</reference>